<dbReference type="EMBL" id="QTKX01000003">
    <property type="protein sequence ID" value="MBS8266600.1"/>
    <property type="molecule type" value="Genomic_DNA"/>
</dbReference>
<accession>A0A944CPR0</accession>
<sequence>MRKYRRPPRFFSRFIPILAASYLLLFSLIQLNTYTNAAFNDVEKVRASVQVSWPIDEWDKSSLSFNFAGLERGGSCDPPYVFTDVYNAGEDMTFSTWKWELFMVGEGKDSKNPISPVLESGEVPQITANKAGRIETSNLQSLPGNGQYRFKITKPAHPGKEAIWSDVIKVSDCSVPEINNDNEKNEIDRDAGPSEQNNDAPLTIEQEKENDKQKQATNDPLDSSDNEEKEFDEKSVQIDPSNQPSSDPENNEPVDSGD</sequence>
<organism evidence="2 3">
    <name type="scientific">Mesobacillus boroniphilus</name>
    <dbReference type="NCBI Taxonomy" id="308892"/>
    <lineage>
        <taxon>Bacteria</taxon>
        <taxon>Bacillati</taxon>
        <taxon>Bacillota</taxon>
        <taxon>Bacilli</taxon>
        <taxon>Bacillales</taxon>
        <taxon>Bacillaceae</taxon>
        <taxon>Mesobacillus</taxon>
    </lineage>
</organism>
<dbReference type="NCBIfam" id="TIGR04087">
    <property type="entry name" value="YqxM_for_SipW"/>
    <property type="match status" value="1"/>
</dbReference>
<feature type="compositionally biased region" description="Acidic residues" evidence="1">
    <location>
        <begin position="249"/>
        <end position="258"/>
    </location>
</feature>
<evidence type="ECO:0000313" key="2">
    <source>
        <dbReference type="EMBL" id="MBS8266600.1"/>
    </source>
</evidence>
<protein>
    <submittedName>
        <fullName evidence="2">Amyloid fiber anchoring/assembly protein TapA</fullName>
    </submittedName>
</protein>
<evidence type="ECO:0000313" key="3">
    <source>
        <dbReference type="Proteomes" id="UP000761411"/>
    </source>
</evidence>
<comment type="caution">
    <text evidence="2">The sequence shown here is derived from an EMBL/GenBank/DDBJ whole genome shotgun (WGS) entry which is preliminary data.</text>
</comment>
<dbReference type="AlphaFoldDB" id="A0A944CPR0"/>
<proteinExistence type="predicted"/>
<dbReference type="RefSeq" id="WP_213372028.1">
    <property type="nucleotide sequence ID" value="NZ_QTKX01000003.1"/>
</dbReference>
<dbReference type="Proteomes" id="UP000761411">
    <property type="component" value="Unassembled WGS sequence"/>
</dbReference>
<dbReference type="InterPro" id="IPR023848">
    <property type="entry name" value="TasA"/>
</dbReference>
<gene>
    <name evidence="2" type="primary">tapA</name>
    <name evidence="2" type="ORF">DYI25_19435</name>
</gene>
<name>A0A944CPR0_9BACI</name>
<dbReference type="GO" id="GO:0097311">
    <property type="term" value="C:bacterial biofilm matrix"/>
    <property type="evidence" value="ECO:0007669"/>
    <property type="project" value="InterPro"/>
</dbReference>
<feature type="compositionally biased region" description="Polar residues" evidence="1">
    <location>
        <begin position="238"/>
        <end position="248"/>
    </location>
</feature>
<evidence type="ECO:0000256" key="1">
    <source>
        <dbReference type="SAM" id="MobiDB-lite"/>
    </source>
</evidence>
<keyword evidence="3" id="KW-1185">Reference proteome</keyword>
<reference evidence="2 3" key="1">
    <citation type="journal article" date="2021" name="Microorganisms">
        <title>Bacterial Dimethylsulfoniopropionate Biosynthesis in the East China Sea.</title>
        <authorList>
            <person name="Liu J."/>
            <person name="Zhang Y."/>
            <person name="Liu J."/>
            <person name="Zhong H."/>
            <person name="Williams B.T."/>
            <person name="Zheng Y."/>
            <person name="Curson A.R.J."/>
            <person name="Sun C."/>
            <person name="Sun H."/>
            <person name="Song D."/>
            <person name="Wagner Mackenzie B."/>
            <person name="Bermejo Martinez A."/>
            <person name="Todd J.D."/>
            <person name="Zhang X.H."/>
        </authorList>
    </citation>
    <scope>NUCLEOTIDE SEQUENCE [LARGE SCALE GENOMIC DNA]</scope>
    <source>
        <strain evidence="2 3">ESS08</strain>
    </source>
</reference>
<feature type="region of interest" description="Disordered" evidence="1">
    <location>
        <begin position="176"/>
        <end position="258"/>
    </location>
</feature>
<feature type="compositionally biased region" description="Basic and acidic residues" evidence="1">
    <location>
        <begin position="181"/>
        <end position="192"/>
    </location>
</feature>
<feature type="compositionally biased region" description="Basic and acidic residues" evidence="1">
    <location>
        <begin position="205"/>
        <end position="214"/>
    </location>
</feature>